<name>A0A831L9N9_9BACT</name>
<proteinExistence type="predicted"/>
<reference evidence="1" key="1">
    <citation type="journal article" date="2020" name="mSystems">
        <title>Genome- and Community-Level Interaction Insights into Carbon Utilization and Element Cycling Functions of Hydrothermarchaeota in Hydrothermal Sediment.</title>
        <authorList>
            <person name="Zhou Z."/>
            <person name="Liu Y."/>
            <person name="Xu W."/>
            <person name="Pan J."/>
            <person name="Luo Z.H."/>
            <person name="Li M."/>
        </authorList>
    </citation>
    <scope>NUCLEOTIDE SEQUENCE [LARGE SCALE GENOMIC DNA]</scope>
    <source>
        <strain evidence="1">SpSt-1217</strain>
    </source>
</reference>
<sequence length="50" mass="5858">MKKTFRFDTVKEYNDLNNHETLHPLVGVINFSNAKPRSWGGEKKVRLHFG</sequence>
<accession>A0A831L9N9</accession>
<dbReference type="AlphaFoldDB" id="A0A831L9N9"/>
<comment type="caution">
    <text evidence="1">The sequence shown here is derived from an EMBL/GenBank/DDBJ whole genome shotgun (WGS) entry which is preliminary data.</text>
</comment>
<dbReference type="EMBL" id="DSDK01000184">
    <property type="protein sequence ID" value="HDR50619.1"/>
    <property type="molecule type" value="Genomic_DNA"/>
</dbReference>
<protein>
    <submittedName>
        <fullName evidence="1">AraC family transcriptional regulator</fullName>
    </submittedName>
</protein>
<gene>
    <name evidence="1" type="ORF">ENN90_03225</name>
</gene>
<feature type="non-terminal residue" evidence="1">
    <location>
        <position position="50"/>
    </location>
</feature>
<evidence type="ECO:0000313" key="1">
    <source>
        <dbReference type="EMBL" id="HDR50619.1"/>
    </source>
</evidence>
<dbReference type="Proteomes" id="UP000886047">
    <property type="component" value="Unassembled WGS sequence"/>
</dbReference>
<organism evidence="1">
    <name type="scientific">Mariniphaga anaerophila</name>
    <dbReference type="NCBI Taxonomy" id="1484053"/>
    <lineage>
        <taxon>Bacteria</taxon>
        <taxon>Pseudomonadati</taxon>
        <taxon>Bacteroidota</taxon>
        <taxon>Bacteroidia</taxon>
        <taxon>Marinilabiliales</taxon>
        <taxon>Prolixibacteraceae</taxon>
        <taxon>Mariniphaga</taxon>
    </lineage>
</organism>